<organism evidence="1 2">
    <name type="scientific">Ascosphaera apis ARSEF 7405</name>
    <dbReference type="NCBI Taxonomy" id="392613"/>
    <lineage>
        <taxon>Eukaryota</taxon>
        <taxon>Fungi</taxon>
        <taxon>Dikarya</taxon>
        <taxon>Ascomycota</taxon>
        <taxon>Pezizomycotina</taxon>
        <taxon>Eurotiomycetes</taxon>
        <taxon>Eurotiomycetidae</taxon>
        <taxon>Onygenales</taxon>
        <taxon>Ascosphaeraceae</taxon>
        <taxon>Ascosphaera</taxon>
    </lineage>
</organism>
<keyword evidence="2" id="KW-1185">Reference proteome</keyword>
<name>A0A167V536_9EURO</name>
<accession>A0A167V536</accession>
<dbReference type="OrthoDB" id="4173776at2759"/>
<evidence type="ECO:0000313" key="1">
    <source>
        <dbReference type="EMBL" id="KZZ87058.1"/>
    </source>
</evidence>
<comment type="caution">
    <text evidence="1">The sequence shown here is derived from an EMBL/GenBank/DDBJ whole genome shotgun (WGS) entry which is preliminary data.</text>
</comment>
<sequence>MTGNEVTVNLVKKRYYRLKATFTVFNDDDIPRLLEADKAVDAKIEQIEKDRCNLIARDIAGAGGESYSVATIQKKLKEIKRT</sequence>
<gene>
    <name evidence="1" type="ORF">AAP_06004</name>
</gene>
<dbReference type="AlphaFoldDB" id="A0A167V536"/>
<reference evidence="1 2" key="1">
    <citation type="journal article" date="2016" name="Genome Biol. Evol.">
        <title>Divergent and convergent evolution of fungal pathogenicity.</title>
        <authorList>
            <person name="Shang Y."/>
            <person name="Xiao G."/>
            <person name="Zheng P."/>
            <person name="Cen K."/>
            <person name="Zhan S."/>
            <person name="Wang C."/>
        </authorList>
    </citation>
    <scope>NUCLEOTIDE SEQUENCE [LARGE SCALE GENOMIC DNA]</scope>
    <source>
        <strain evidence="1 2">ARSEF 7405</strain>
    </source>
</reference>
<proteinExistence type="predicted"/>
<dbReference type="Proteomes" id="UP000242877">
    <property type="component" value="Unassembled WGS sequence"/>
</dbReference>
<dbReference type="VEuPathDB" id="FungiDB:AAP_06004"/>
<protein>
    <submittedName>
        <fullName evidence="1">Uncharacterized protein</fullName>
    </submittedName>
</protein>
<dbReference type="EMBL" id="AZGZ01000040">
    <property type="protein sequence ID" value="KZZ87058.1"/>
    <property type="molecule type" value="Genomic_DNA"/>
</dbReference>
<evidence type="ECO:0000313" key="2">
    <source>
        <dbReference type="Proteomes" id="UP000242877"/>
    </source>
</evidence>